<evidence type="ECO:0000313" key="2">
    <source>
        <dbReference type="EMBL" id="SFP57912.1"/>
    </source>
</evidence>
<protein>
    <submittedName>
        <fullName evidence="2">Phosphonate degradation operons associated HDIG domain protein</fullName>
    </submittedName>
</protein>
<dbReference type="OrthoDB" id="823268at2"/>
<dbReference type="InterPro" id="IPR006675">
    <property type="entry name" value="HDIG_dom"/>
</dbReference>
<feature type="domain" description="HD" evidence="1">
    <location>
        <begin position="34"/>
        <end position="111"/>
    </location>
</feature>
<evidence type="ECO:0000313" key="3">
    <source>
        <dbReference type="Proteomes" id="UP000199306"/>
    </source>
</evidence>
<evidence type="ECO:0000259" key="1">
    <source>
        <dbReference type="Pfam" id="PF01966"/>
    </source>
</evidence>
<dbReference type="InterPro" id="IPR052567">
    <property type="entry name" value="OP_Dioxygenase"/>
</dbReference>
<dbReference type="Proteomes" id="UP000199306">
    <property type="component" value="Unassembled WGS sequence"/>
</dbReference>
<dbReference type="PANTHER" id="PTHR40202">
    <property type="match status" value="1"/>
</dbReference>
<dbReference type="CDD" id="cd00077">
    <property type="entry name" value="HDc"/>
    <property type="match status" value="1"/>
</dbReference>
<reference evidence="2 3" key="1">
    <citation type="submission" date="2016-10" db="EMBL/GenBank/DDBJ databases">
        <authorList>
            <person name="de Groot N.N."/>
        </authorList>
    </citation>
    <scope>NUCLEOTIDE SEQUENCE [LARGE SCALE GENOMIC DNA]</scope>
    <source>
        <strain evidence="3">E92,LMG 26720,CCM 7988</strain>
    </source>
</reference>
<sequence>MSIIESMLEKRVEAIFGLYESYGDTEYIGEPVSVLEHSIQSAQLAQQGGYDDDVILAAFFHDIGHLLPIGMDEDMRGFGHRSHERVGANYIIQNGFSQKIADLILNHVQAKRYLTFTNPEYFAKLSEASKETLKFQGGPMTLQEARSFERNSLFQLSLQMREWDEMAKLTDQTIPSLEELKEMSVKHLLSYHGHQNYLIFE</sequence>
<dbReference type="SUPFAM" id="SSF109604">
    <property type="entry name" value="HD-domain/PDEase-like"/>
    <property type="match status" value="1"/>
</dbReference>
<dbReference type="NCBIfam" id="TIGR00277">
    <property type="entry name" value="HDIG"/>
    <property type="match status" value="1"/>
</dbReference>
<proteinExistence type="predicted"/>
<dbReference type="Pfam" id="PF01966">
    <property type="entry name" value="HD"/>
    <property type="match status" value="1"/>
</dbReference>
<dbReference type="AlphaFoldDB" id="A0A1I5RHC6"/>
<dbReference type="STRING" id="1079859.SAMN04515674_10477"/>
<dbReference type="InterPro" id="IPR006674">
    <property type="entry name" value="HD_domain"/>
</dbReference>
<dbReference type="PANTHER" id="PTHR40202:SF1">
    <property type="entry name" value="HD DOMAIN-CONTAINING PROTEIN"/>
    <property type="match status" value="1"/>
</dbReference>
<accession>A0A1I5RHC6</accession>
<dbReference type="RefSeq" id="WP_092015250.1">
    <property type="nucleotide sequence ID" value="NZ_FOXH01000004.1"/>
</dbReference>
<dbReference type="EMBL" id="FOXH01000004">
    <property type="protein sequence ID" value="SFP57912.1"/>
    <property type="molecule type" value="Genomic_DNA"/>
</dbReference>
<gene>
    <name evidence="2" type="ORF">SAMN04515674_10477</name>
</gene>
<name>A0A1I5RHC6_9BACT</name>
<keyword evidence="3" id="KW-1185">Reference proteome</keyword>
<dbReference type="InterPro" id="IPR003607">
    <property type="entry name" value="HD/PDEase_dom"/>
</dbReference>
<organism evidence="2 3">
    <name type="scientific">Pseudarcicella hirudinis</name>
    <dbReference type="NCBI Taxonomy" id="1079859"/>
    <lineage>
        <taxon>Bacteria</taxon>
        <taxon>Pseudomonadati</taxon>
        <taxon>Bacteroidota</taxon>
        <taxon>Cytophagia</taxon>
        <taxon>Cytophagales</taxon>
        <taxon>Flectobacillaceae</taxon>
        <taxon>Pseudarcicella</taxon>
    </lineage>
</organism>
<dbReference type="Gene3D" id="1.10.3210.10">
    <property type="entry name" value="Hypothetical protein af1432"/>
    <property type="match status" value="1"/>
</dbReference>